<dbReference type="SUPFAM" id="SSF57667">
    <property type="entry name" value="beta-beta-alpha zinc fingers"/>
    <property type="match status" value="2"/>
</dbReference>
<name>A0A427B8U0_ENSVE</name>
<feature type="compositionally biased region" description="Basic residues" evidence="7">
    <location>
        <begin position="46"/>
        <end position="60"/>
    </location>
</feature>
<evidence type="ECO:0000256" key="5">
    <source>
        <dbReference type="ARBA" id="ARBA00022833"/>
    </source>
</evidence>
<sequence>MRTVTSPVVVSFSLPKLPWWSKSHLLAFSHPIATRLWITAVGGPNPRRRRNRRRRCRRRTTTPNPTSTAHRCRSRSRSITFPTQSVTPPTTIPILILILILTPTLILLAILRTQSDLTPMPVSTGSPPIPLSIASTQPVVCTTAFTRRPTLIPDKKARRKFPGPATARSPQIPMPSASTLLVVRTRAFTRHPTHITEEKVRRGFPGCRTTTTVVAVANNMVSWWRRFIHSPALILSVIALFPLLSWDATCPQGQPQFSMELEQPISSHMQSPDWNMAMHPTSKLTKKRTQKWTTKVVQSAYCEICKINCDTQEVLTIHKQGKKHQKNLQKLQESITAKEKQEPVATVEKETSVVEEEKSVGEQQKRKRGALATTEELEEKKRRVLEGGAAAEEVKVCTLCNVVVNSQKVYEYHIAGQKHAAMVKKQEEAKPAADSQSHLCSEEETFTQSPRCTE</sequence>
<dbReference type="InterPro" id="IPR022755">
    <property type="entry name" value="Znf_C2H2_jaz"/>
</dbReference>
<dbReference type="AlphaFoldDB" id="A0A427B8U0"/>
<reference evidence="10 11" key="1">
    <citation type="journal article" date="2014" name="Agronomy (Basel)">
        <title>A Draft Genome Sequence for Ensete ventricosum, the Drought-Tolerant Tree Against Hunger.</title>
        <authorList>
            <person name="Harrison J."/>
            <person name="Moore K.A."/>
            <person name="Paszkiewicz K."/>
            <person name="Jones T."/>
            <person name="Grant M."/>
            <person name="Ambacheew D."/>
            <person name="Muzemil S."/>
            <person name="Studholme D.J."/>
        </authorList>
    </citation>
    <scope>NUCLEOTIDE SEQUENCE [LARGE SCALE GENOMIC DNA]</scope>
</reference>
<dbReference type="InterPro" id="IPR036236">
    <property type="entry name" value="Znf_C2H2_sf"/>
</dbReference>
<feature type="region of interest" description="Disordered" evidence="7">
    <location>
        <begin position="43"/>
        <end position="83"/>
    </location>
</feature>
<keyword evidence="2" id="KW-0479">Metal-binding</keyword>
<organism evidence="10 11">
    <name type="scientific">Ensete ventricosum</name>
    <name type="common">Abyssinian banana</name>
    <name type="synonym">Musa ensete</name>
    <dbReference type="NCBI Taxonomy" id="4639"/>
    <lineage>
        <taxon>Eukaryota</taxon>
        <taxon>Viridiplantae</taxon>
        <taxon>Streptophyta</taxon>
        <taxon>Embryophyta</taxon>
        <taxon>Tracheophyta</taxon>
        <taxon>Spermatophyta</taxon>
        <taxon>Magnoliopsida</taxon>
        <taxon>Liliopsida</taxon>
        <taxon>Zingiberales</taxon>
        <taxon>Musaceae</taxon>
        <taxon>Ensete</taxon>
    </lineage>
</organism>
<dbReference type="Pfam" id="PF12171">
    <property type="entry name" value="zf-C2H2_jaz"/>
    <property type="match status" value="1"/>
</dbReference>
<feature type="domain" description="U1-type" evidence="9">
    <location>
        <begin position="297"/>
        <end position="331"/>
    </location>
</feature>
<keyword evidence="6" id="KW-0539">Nucleus</keyword>
<evidence type="ECO:0000256" key="3">
    <source>
        <dbReference type="ARBA" id="ARBA00022737"/>
    </source>
</evidence>
<feature type="transmembrane region" description="Helical" evidence="8">
    <location>
        <begin position="92"/>
        <end position="111"/>
    </location>
</feature>
<comment type="subcellular location">
    <subcellularLocation>
        <location evidence="1">Nucleus</location>
    </subcellularLocation>
</comment>
<dbReference type="Pfam" id="PF12874">
    <property type="entry name" value="zf-met"/>
    <property type="match status" value="1"/>
</dbReference>
<dbReference type="GO" id="GO:0008270">
    <property type="term" value="F:zinc ion binding"/>
    <property type="evidence" value="ECO:0007669"/>
    <property type="project" value="UniProtKB-KW"/>
</dbReference>
<keyword evidence="8" id="KW-1133">Transmembrane helix</keyword>
<evidence type="ECO:0000256" key="2">
    <source>
        <dbReference type="ARBA" id="ARBA00022723"/>
    </source>
</evidence>
<gene>
    <name evidence="10" type="ORF">B296_00003547</name>
</gene>
<dbReference type="Proteomes" id="UP000287651">
    <property type="component" value="Unassembled WGS sequence"/>
</dbReference>
<protein>
    <recommendedName>
        <fullName evidence="9">U1-type domain-containing protein</fullName>
    </recommendedName>
</protein>
<dbReference type="PANTHER" id="PTHR46144">
    <property type="entry name" value="ZINC FINGER PROTEIN 385B-LIKE"/>
    <property type="match status" value="1"/>
</dbReference>
<dbReference type="Gene3D" id="3.30.160.60">
    <property type="entry name" value="Classic Zinc Finger"/>
    <property type="match status" value="2"/>
</dbReference>
<dbReference type="InterPro" id="IPR003604">
    <property type="entry name" value="Matrin/U1-like-C_Znf_C2H2"/>
</dbReference>
<evidence type="ECO:0000313" key="10">
    <source>
        <dbReference type="EMBL" id="RRT84930.1"/>
    </source>
</evidence>
<evidence type="ECO:0000256" key="1">
    <source>
        <dbReference type="ARBA" id="ARBA00004123"/>
    </source>
</evidence>
<feature type="region of interest" description="Disordered" evidence="7">
    <location>
        <begin position="423"/>
        <end position="454"/>
    </location>
</feature>
<keyword evidence="8" id="KW-0472">Membrane</keyword>
<dbReference type="PANTHER" id="PTHR46144:SF6">
    <property type="entry name" value="C2H2-TYPE DOMAIN-CONTAINING PROTEIN"/>
    <property type="match status" value="1"/>
</dbReference>
<feature type="domain" description="U1-type" evidence="9">
    <location>
        <begin position="392"/>
        <end position="426"/>
    </location>
</feature>
<evidence type="ECO:0000256" key="7">
    <source>
        <dbReference type="SAM" id="MobiDB-lite"/>
    </source>
</evidence>
<dbReference type="InterPro" id="IPR051868">
    <property type="entry name" value="ZN346_ZMAT4"/>
</dbReference>
<evidence type="ECO:0000259" key="9">
    <source>
        <dbReference type="SMART" id="SM00451"/>
    </source>
</evidence>
<keyword evidence="8" id="KW-0812">Transmembrane</keyword>
<comment type="caution">
    <text evidence="10">The sequence shown here is derived from an EMBL/GenBank/DDBJ whole genome shotgun (WGS) entry which is preliminary data.</text>
</comment>
<evidence type="ECO:0000256" key="6">
    <source>
        <dbReference type="ARBA" id="ARBA00023242"/>
    </source>
</evidence>
<evidence type="ECO:0000313" key="11">
    <source>
        <dbReference type="Proteomes" id="UP000287651"/>
    </source>
</evidence>
<dbReference type="InterPro" id="IPR013087">
    <property type="entry name" value="Znf_C2H2_type"/>
</dbReference>
<keyword evidence="5" id="KW-0862">Zinc</keyword>
<dbReference type="EMBL" id="AMZH03000208">
    <property type="protein sequence ID" value="RRT84930.1"/>
    <property type="molecule type" value="Genomic_DNA"/>
</dbReference>
<evidence type="ECO:0000256" key="8">
    <source>
        <dbReference type="SAM" id="Phobius"/>
    </source>
</evidence>
<accession>A0A427B8U0</accession>
<keyword evidence="3" id="KW-0677">Repeat</keyword>
<dbReference type="SMART" id="SM00451">
    <property type="entry name" value="ZnF_U1"/>
    <property type="match status" value="2"/>
</dbReference>
<keyword evidence="4" id="KW-0863">Zinc-finger</keyword>
<feature type="region of interest" description="Disordered" evidence="7">
    <location>
        <begin position="337"/>
        <end position="374"/>
    </location>
</feature>
<feature type="compositionally biased region" description="Basic and acidic residues" evidence="7">
    <location>
        <begin position="337"/>
        <end position="364"/>
    </location>
</feature>
<evidence type="ECO:0000256" key="4">
    <source>
        <dbReference type="ARBA" id="ARBA00022771"/>
    </source>
</evidence>
<dbReference type="GO" id="GO:0005634">
    <property type="term" value="C:nucleus"/>
    <property type="evidence" value="ECO:0007669"/>
    <property type="project" value="UniProtKB-SubCell"/>
</dbReference>
<proteinExistence type="predicted"/>
<dbReference type="GO" id="GO:0003676">
    <property type="term" value="F:nucleic acid binding"/>
    <property type="evidence" value="ECO:0007669"/>
    <property type="project" value="InterPro"/>
</dbReference>
<feature type="transmembrane region" description="Helical" evidence="8">
    <location>
        <begin position="227"/>
        <end position="246"/>
    </location>
</feature>